<dbReference type="AlphaFoldDB" id="A0A974BYP0"/>
<evidence type="ECO:0000313" key="2">
    <source>
        <dbReference type="Proteomes" id="UP000694892"/>
    </source>
</evidence>
<proteinExistence type="predicted"/>
<evidence type="ECO:0000313" key="1">
    <source>
        <dbReference type="EMBL" id="OCT63278.1"/>
    </source>
</evidence>
<dbReference type="EMBL" id="CM004482">
    <property type="protein sequence ID" value="OCT63278.1"/>
    <property type="molecule type" value="Genomic_DNA"/>
</dbReference>
<organism evidence="1 2">
    <name type="scientific">Xenopus laevis</name>
    <name type="common">African clawed frog</name>
    <dbReference type="NCBI Taxonomy" id="8355"/>
    <lineage>
        <taxon>Eukaryota</taxon>
        <taxon>Metazoa</taxon>
        <taxon>Chordata</taxon>
        <taxon>Craniata</taxon>
        <taxon>Vertebrata</taxon>
        <taxon>Euteleostomi</taxon>
        <taxon>Amphibia</taxon>
        <taxon>Batrachia</taxon>
        <taxon>Anura</taxon>
        <taxon>Pipoidea</taxon>
        <taxon>Pipidae</taxon>
        <taxon>Xenopodinae</taxon>
        <taxon>Xenopus</taxon>
        <taxon>Xenopus</taxon>
    </lineage>
</organism>
<dbReference type="Proteomes" id="UP000694892">
    <property type="component" value="Chromosome 9_10L"/>
</dbReference>
<name>A0A974BYP0_XENLA</name>
<accession>A0A974BYP0</accession>
<sequence length="99" mass="11016">MEPIAISASWISQCHGLVCLDSQQAECYENKSLDKRELWKMKCKISVRASTTQSNCLCTKNPTAFPWAVVSLTHNLLPPSGQILLNSETPRNSGYQGFL</sequence>
<reference evidence="2" key="1">
    <citation type="journal article" date="2016" name="Nature">
        <title>Genome evolution in the allotetraploid frog Xenopus laevis.</title>
        <authorList>
            <person name="Session A.M."/>
            <person name="Uno Y."/>
            <person name="Kwon T."/>
            <person name="Chapman J.A."/>
            <person name="Toyoda A."/>
            <person name="Takahashi S."/>
            <person name="Fukui A."/>
            <person name="Hikosaka A."/>
            <person name="Suzuki A."/>
            <person name="Kondo M."/>
            <person name="van Heeringen S.J."/>
            <person name="Quigley I."/>
            <person name="Heinz S."/>
            <person name="Ogino H."/>
            <person name="Ochi H."/>
            <person name="Hellsten U."/>
            <person name="Lyons J.B."/>
            <person name="Simakov O."/>
            <person name="Putnam N."/>
            <person name="Stites J."/>
            <person name="Kuroki Y."/>
            <person name="Tanaka T."/>
            <person name="Michiue T."/>
            <person name="Watanabe M."/>
            <person name="Bogdanovic O."/>
            <person name="Lister R."/>
            <person name="Georgiou G."/>
            <person name="Paranjpe S.S."/>
            <person name="van Kruijsbergen I."/>
            <person name="Shu S."/>
            <person name="Carlson J."/>
            <person name="Kinoshita T."/>
            <person name="Ohta Y."/>
            <person name="Mawaribuchi S."/>
            <person name="Jenkins J."/>
            <person name="Grimwood J."/>
            <person name="Schmutz J."/>
            <person name="Mitros T."/>
            <person name="Mozaffari S.V."/>
            <person name="Suzuki Y."/>
            <person name="Haramoto Y."/>
            <person name="Yamamoto T.S."/>
            <person name="Takagi C."/>
            <person name="Heald R."/>
            <person name="Miller K."/>
            <person name="Haudenschild C."/>
            <person name="Kitzman J."/>
            <person name="Nakayama T."/>
            <person name="Izutsu Y."/>
            <person name="Robert J."/>
            <person name="Fortriede J."/>
            <person name="Burns K."/>
            <person name="Lotay V."/>
            <person name="Karimi K."/>
            <person name="Yasuoka Y."/>
            <person name="Dichmann D.S."/>
            <person name="Flajnik M.F."/>
            <person name="Houston D.W."/>
            <person name="Shendure J."/>
            <person name="DuPasquier L."/>
            <person name="Vize P.D."/>
            <person name="Zorn A.M."/>
            <person name="Ito M."/>
            <person name="Marcotte E.M."/>
            <person name="Wallingford J.B."/>
            <person name="Ito Y."/>
            <person name="Asashima M."/>
            <person name="Ueno N."/>
            <person name="Matsuda Y."/>
            <person name="Veenstra G.J."/>
            <person name="Fujiyama A."/>
            <person name="Harland R.M."/>
            <person name="Taira M."/>
            <person name="Rokhsar D.S."/>
        </authorList>
    </citation>
    <scope>NUCLEOTIDE SEQUENCE [LARGE SCALE GENOMIC DNA]</scope>
    <source>
        <strain evidence="2">J</strain>
    </source>
</reference>
<protein>
    <submittedName>
        <fullName evidence="1">Uncharacterized protein</fullName>
    </submittedName>
</protein>
<gene>
    <name evidence="1" type="ORF">XELAEV_18044376mg</name>
</gene>